<dbReference type="Proteomes" id="UP000715441">
    <property type="component" value="Unassembled WGS sequence"/>
</dbReference>
<keyword evidence="2" id="KW-1185">Reference proteome</keyword>
<comment type="caution">
    <text evidence="1">The sequence shown here is derived from an EMBL/GenBank/DDBJ whole genome shotgun (WGS) entry which is preliminary data.</text>
</comment>
<proteinExistence type="predicted"/>
<dbReference type="SUPFAM" id="SSF53850">
    <property type="entry name" value="Periplasmic binding protein-like II"/>
    <property type="match status" value="1"/>
</dbReference>
<evidence type="ECO:0008006" key="3">
    <source>
        <dbReference type="Google" id="ProtNLM"/>
    </source>
</evidence>
<name>A0ABX1J085_9PSEU</name>
<protein>
    <recommendedName>
        <fullName evidence="3">4,5-dihydroxyphthalate decarboxylase</fullName>
    </recommendedName>
</protein>
<evidence type="ECO:0000313" key="1">
    <source>
        <dbReference type="EMBL" id="NKQ53177.1"/>
    </source>
</evidence>
<sequence>MARALSIVTKSYPHTAFLADPGFRAGGHEVELAAVDPIYKAFAPMVRELRYDVSELAVATFLQAREAGAPISLLPVVLSGDFHHHSLTRWPGSPEIAPADLTGKRVGVRAYSQTTGLWVRGILHEEFGVDAKDVTWVTVEEPHVASYAEPPNVERTTGKLLDVLKRGDVVAAVLGPPALDSAQGPLVPIIPDWRAAEEAWGERHATVPINHMLTVRRDLLEAEPGTVSELYQAFSAQIEARKAADAEPGPRVRALRAGVTDELVAGLQTAIDYALQQNVIRTPVTVAELLDDFTRHLA</sequence>
<evidence type="ECO:0000313" key="2">
    <source>
        <dbReference type="Proteomes" id="UP000715441"/>
    </source>
</evidence>
<gene>
    <name evidence="1" type="ORF">HFP15_09810</name>
</gene>
<dbReference type="RefSeq" id="WP_168513837.1">
    <property type="nucleotide sequence ID" value="NZ_JAAXLS010000004.1"/>
</dbReference>
<organism evidence="1 2">
    <name type="scientific">Amycolatopsis acididurans</name>
    <dbReference type="NCBI Taxonomy" id="2724524"/>
    <lineage>
        <taxon>Bacteria</taxon>
        <taxon>Bacillati</taxon>
        <taxon>Actinomycetota</taxon>
        <taxon>Actinomycetes</taxon>
        <taxon>Pseudonocardiales</taxon>
        <taxon>Pseudonocardiaceae</taxon>
        <taxon>Amycolatopsis</taxon>
    </lineage>
</organism>
<dbReference type="EMBL" id="JAAXLS010000004">
    <property type="protein sequence ID" value="NKQ53177.1"/>
    <property type="molecule type" value="Genomic_DNA"/>
</dbReference>
<accession>A0ABX1J085</accession>
<dbReference type="Gene3D" id="3.40.190.10">
    <property type="entry name" value="Periplasmic binding protein-like II"/>
    <property type="match status" value="1"/>
</dbReference>
<reference evidence="1 2" key="1">
    <citation type="submission" date="2020-04" db="EMBL/GenBank/DDBJ databases">
        <title>Novel species.</title>
        <authorList>
            <person name="Teo W.F.A."/>
            <person name="Lipun K."/>
            <person name="Srisuk N."/>
            <person name="Duangmal K."/>
        </authorList>
    </citation>
    <scope>NUCLEOTIDE SEQUENCE [LARGE SCALE GENOMIC DNA]</scope>
    <source>
        <strain evidence="1 2">K13G38</strain>
    </source>
</reference>